<gene>
    <name evidence="11" type="primary">flgK</name>
    <name evidence="11" type="ORF">HBF32_15495</name>
</gene>
<keyword evidence="6" id="KW-0975">Bacterial flagellum</keyword>
<dbReference type="InterPro" id="IPR002371">
    <property type="entry name" value="FlgK"/>
</dbReference>
<feature type="domain" description="Flagellar basal-body/hook protein C-terminal" evidence="8">
    <location>
        <begin position="583"/>
        <end position="620"/>
    </location>
</feature>
<keyword evidence="11" id="KW-0282">Flagellum</keyword>
<feature type="domain" description="Flagellar hook-associated protein 1 D2-like" evidence="9">
    <location>
        <begin position="329"/>
        <end position="409"/>
    </location>
</feature>
<accession>A0A7X5TRG8</accession>
<evidence type="ECO:0000256" key="2">
    <source>
        <dbReference type="ARBA" id="ARBA00004613"/>
    </source>
</evidence>
<dbReference type="InterPro" id="IPR001444">
    <property type="entry name" value="Flag_bb_rod_N"/>
</dbReference>
<evidence type="ECO:0000256" key="4">
    <source>
        <dbReference type="ARBA" id="ARBA00016244"/>
    </source>
</evidence>
<evidence type="ECO:0000256" key="5">
    <source>
        <dbReference type="ARBA" id="ARBA00022525"/>
    </source>
</evidence>
<evidence type="ECO:0000259" key="9">
    <source>
        <dbReference type="Pfam" id="PF21158"/>
    </source>
</evidence>
<dbReference type="AlphaFoldDB" id="A0A7X5TRG8"/>
<dbReference type="Proteomes" id="UP000518878">
    <property type="component" value="Unassembled WGS sequence"/>
</dbReference>
<dbReference type="PRINTS" id="PR01005">
    <property type="entry name" value="FLGHOOKAP1"/>
</dbReference>
<keyword evidence="5" id="KW-0964">Secreted</keyword>
<evidence type="ECO:0000259" key="8">
    <source>
        <dbReference type="Pfam" id="PF06429"/>
    </source>
</evidence>
<feature type="domain" description="Flagellar hook-associated protein FlgK helical" evidence="10">
    <location>
        <begin position="101"/>
        <end position="320"/>
    </location>
</feature>
<keyword evidence="11" id="KW-0969">Cilium</keyword>
<dbReference type="Pfam" id="PF21158">
    <property type="entry name" value="flgK_1st_1"/>
    <property type="match status" value="1"/>
</dbReference>
<dbReference type="InterPro" id="IPR053927">
    <property type="entry name" value="FlgK_helical"/>
</dbReference>
<dbReference type="InterPro" id="IPR049119">
    <property type="entry name" value="FlgK_D2-like"/>
</dbReference>
<dbReference type="GO" id="GO:0009424">
    <property type="term" value="C:bacterial-type flagellum hook"/>
    <property type="evidence" value="ECO:0007669"/>
    <property type="project" value="InterPro"/>
</dbReference>
<evidence type="ECO:0000259" key="7">
    <source>
        <dbReference type="Pfam" id="PF00460"/>
    </source>
</evidence>
<dbReference type="EMBL" id="JAAQTL010000002">
    <property type="protein sequence ID" value="NID16879.1"/>
    <property type="molecule type" value="Genomic_DNA"/>
</dbReference>
<dbReference type="Pfam" id="PF06429">
    <property type="entry name" value="Flg_bbr_C"/>
    <property type="match status" value="1"/>
</dbReference>
<evidence type="ECO:0000313" key="12">
    <source>
        <dbReference type="Proteomes" id="UP000518878"/>
    </source>
</evidence>
<name>A0A7X5TRG8_9GAMM</name>
<evidence type="ECO:0000256" key="3">
    <source>
        <dbReference type="ARBA" id="ARBA00009677"/>
    </source>
</evidence>
<dbReference type="NCBIfam" id="TIGR02492">
    <property type="entry name" value="flgK_ends"/>
    <property type="match status" value="1"/>
</dbReference>
<evidence type="ECO:0000256" key="1">
    <source>
        <dbReference type="ARBA" id="ARBA00004365"/>
    </source>
</evidence>
<dbReference type="GO" id="GO:0044780">
    <property type="term" value="P:bacterial-type flagellum assembly"/>
    <property type="evidence" value="ECO:0007669"/>
    <property type="project" value="InterPro"/>
</dbReference>
<dbReference type="Pfam" id="PF00460">
    <property type="entry name" value="Flg_bb_rod"/>
    <property type="match status" value="1"/>
</dbReference>
<dbReference type="PANTHER" id="PTHR30033">
    <property type="entry name" value="FLAGELLAR HOOK-ASSOCIATED PROTEIN 1"/>
    <property type="match status" value="1"/>
</dbReference>
<keyword evidence="11" id="KW-0966">Cell projection</keyword>
<evidence type="ECO:0000256" key="6">
    <source>
        <dbReference type="ARBA" id="ARBA00023143"/>
    </source>
</evidence>
<dbReference type="PANTHER" id="PTHR30033:SF1">
    <property type="entry name" value="FLAGELLAR HOOK-ASSOCIATED PROTEIN 1"/>
    <property type="match status" value="1"/>
</dbReference>
<proteinExistence type="inferred from homology"/>
<comment type="caution">
    <text evidence="11">The sequence shown here is derived from an EMBL/GenBank/DDBJ whole genome shotgun (WGS) entry which is preliminary data.</text>
</comment>
<keyword evidence="12" id="KW-1185">Reference proteome</keyword>
<protein>
    <recommendedName>
        <fullName evidence="4">Flagellar hook-associated protein 1</fullName>
    </recommendedName>
</protein>
<evidence type="ECO:0000259" key="10">
    <source>
        <dbReference type="Pfam" id="PF22638"/>
    </source>
</evidence>
<dbReference type="Pfam" id="PF22638">
    <property type="entry name" value="FlgK_D1"/>
    <property type="match status" value="1"/>
</dbReference>
<dbReference type="SUPFAM" id="SSF64518">
    <property type="entry name" value="Phase 1 flagellin"/>
    <property type="match status" value="2"/>
</dbReference>
<dbReference type="GO" id="GO:0005576">
    <property type="term" value="C:extracellular region"/>
    <property type="evidence" value="ECO:0007669"/>
    <property type="project" value="UniProtKB-SubCell"/>
</dbReference>
<feature type="domain" description="Flagellar basal body rod protein N-terminal" evidence="7">
    <location>
        <begin position="5"/>
        <end position="35"/>
    </location>
</feature>
<comment type="similarity">
    <text evidence="3">Belongs to the flagella basal body rod proteins family.</text>
</comment>
<sequence length="624" mass="63309">MADLLSTGISGLLASQVGLATVGHNISNVNTAGYTRQITNFNARTPQFNGGYYIGQGADATSVQRAYSQFLTQSVWSANSGQSRALQYAGLTAAANNAVSGSANLQTALDGFFGAVSDVANAPVDTASRQALLGKANSLVSTFRSLSSQFQQIDQQTNQEISNSVDSINSLAKSIADLNGQIARASIGGAAPNDLLDARDQAISQLSQIVGVNVSQGSDNMVTVSVGNGLPLVNGTDSTKIATANNPYDSSRLEIVGPTGSVISNQLGSGSLGATFDFRTNVLDPARNQLGRAAIALSDAFNKQHAQGIDLNGDAGGNFFNIGDPAVFDNTANTGNAQVTAKVTDVGKLGSSDYVMRFDGTNWSVTTTAGVVVPSTGTGTAADPILIDGLAITVPSGTPQAGDSFQIQPTRNAASSLSVAITDTNKIAASGPLSAGKGASNTGKGTLGNLTVTDPTDPAFNTPVNIVFTSPTTYTVNGGPPQTYADGDTITGNGWTLKLSGVPAANDTFSVKPAGSASGDNGNALALADVANKGVLDNGVTTVGKSYSQLIAQVGTAGAQANTALDAQQSILDQATSAQQSLSGVNMDEEAANLLRFQQSYAAAAQVINAANTIFDSLLSAVRG</sequence>
<dbReference type="GO" id="GO:0005198">
    <property type="term" value="F:structural molecule activity"/>
    <property type="evidence" value="ECO:0007669"/>
    <property type="project" value="InterPro"/>
</dbReference>
<dbReference type="InterPro" id="IPR010930">
    <property type="entry name" value="Flg_bb/hook_C_dom"/>
</dbReference>
<organism evidence="11 12">
    <name type="scientific">Luteibacter yeojuensis</name>
    <dbReference type="NCBI Taxonomy" id="345309"/>
    <lineage>
        <taxon>Bacteria</taxon>
        <taxon>Pseudomonadati</taxon>
        <taxon>Pseudomonadota</taxon>
        <taxon>Gammaproteobacteria</taxon>
        <taxon>Lysobacterales</taxon>
        <taxon>Rhodanobacteraceae</taxon>
        <taxon>Luteibacter</taxon>
    </lineage>
</organism>
<comment type="subcellular location">
    <subcellularLocation>
        <location evidence="1">Bacterial flagellum</location>
    </subcellularLocation>
    <subcellularLocation>
        <location evidence="2">Secreted</location>
    </subcellularLocation>
</comment>
<dbReference type="RefSeq" id="WP_166700690.1">
    <property type="nucleotide sequence ID" value="NZ_JAAQTL010000002.1"/>
</dbReference>
<evidence type="ECO:0000313" key="11">
    <source>
        <dbReference type="EMBL" id="NID16879.1"/>
    </source>
</evidence>
<reference evidence="11 12" key="1">
    <citation type="journal article" date="2006" name="Int. J. Syst. Evol. Microbiol.">
        <title>Dyella yeojuensis sp. nov., isolated from greenhouse soil in Korea.</title>
        <authorList>
            <person name="Kim B.Y."/>
            <person name="Weon H.Y."/>
            <person name="Lee K.H."/>
            <person name="Seok S.J."/>
            <person name="Kwon S.W."/>
            <person name="Go S.J."/>
            <person name="Stackebrandt E."/>
        </authorList>
    </citation>
    <scope>NUCLEOTIDE SEQUENCE [LARGE SCALE GENOMIC DNA]</scope>
    <source>
        <strain evidence="11 12">DSM 17673</strain>
    </source>
</reference>